<name>D8S8S1_SELML</name>
<sequence length="350" mass="39507">MALVVQSQPPISVQALVQNGLEEVPSRFLQRSLDSRVSAPFEESLPIIDHGKLLRNDPSELAKLGAACAEWGFFQVVNHDIPISLLERVREAARQFFHLSHEEKLEFAIKPGSCEGYGRHFLASDVLDWVDLLYHQLLPISTRNLSSWPTKPESYRTVLHEYSNEVHGLAKCLLGKISETLGLESDFLEKKFGECIYQTIRVNHYPPCPQPDRVMGLSPHSDPGGITILLQDDVEGLQVRKNGKWVQVQADPEAFVVNLADQIEIITNGLYKSVEHRAVVKTESKERISLAMFHSPLPDTLVSPAANFVNPRQPSRYTSMTFGQYRSSFLNKELRGKNHVKSMLVEKEQD</sequence>
<dbReference type="GO" id="GO:0051213">
    <property type="term" value="F:dioxygenase activity"/>
    <property type="evidence" value="ECO:0007669"/>
    <property type="project" value="UniProtKB-KW"/>
</dbReference>
<dbReference type="EMBL" id="GL377607">
    <property type="protein sequence ID" value="EFJ19215.1"/>
    <property type="molecule type" value="Genomic_DNA"/>
</dbReference>
<keyword evidence="4" id="KW-0560">Oxidoreductase</keyword>
<evidence type="ECO:0000313" key="6">
    <source>
        <dbReference type="EMBL" id="EFJ19215.1"/>
    </source>
</evidence>
<dbReference type="InterPro" id="IPR005123">
    <property type="entry name" value="Oxoglu/Fe-dep_dioxygenase_dom"/>
</dbReference>
<feature type="non-terminal residue" evidence="6">
    <location>
        <position position="350"/>
    </location>
</feature>
<reference evidence="6 7" key="1">
    <citation type="journal article" date="2011" name="Science">
        <title>The Selaginella genome identifies genetic changes associated with the evolution of vascular plants.</title>
        <authorList>
            <person name="Banks J.A."/>
            <person name="Nishiyama T."/>
            <person name="Hasebe M."/>
            <person name="Bowman J.L."/>
            <person name="Gribskov M."/>
            <person name="dePamphilis C."/>
            <person name="Albert V.A."/>
            <person name="Aono N."/>
            <person name="Aoyama T."/>
            <person name="Ambrose B.A."/>
            <person name="Ashton N.W."/>
            <person name="Axtell M.J."/>
            <person name="Barker E."/>
            <person name="Barker M.S."/>
            <person name="Bennetzen J.L."/>
            <person name="Bonawitz N.D."/>
            <person name="Chapple C."/>
            <person name="Cheng C."/>
            <person name="Correa L.G."/>
            <person name="Dacre M."/>
            <person name="DeBarry J."/>
            <person name="Dreyer I."/>
            <person name="Elias M."/>
            <person name="Engstrom E.M."/>
            <person name="Estelle M."/>
            <person name="Feng L."/>
            <person name="Finet C."/>
            <person name="Floyd S.K."/>
            <person name="Frommer W.B."/>
            <person name="Fujita T."/>
            <person name="Gramzow L."/>
            <person name="Gutensohn M."/>
            <person name="Harholt J."/>
            <person name="Hattori M."/>
            <person name="Heyl A."/>
            <person name="Hirai T."/>
            <person name="Hiwatashi Y."/>
            <person name="Ishikawa M."/>
            <person name="Iwata M."/>
            <person name="Karol K.G."/>
            <person name="Koehler B."/>
            <person name="Kolukisaoglu U."/>
            <person name="Kubo M."/>
            <person name="Kurata T."/>
            <person name="Lalonde S."/>
            <person name="Li K."/>
            <person name="Li Y."/>
            <person name="Litt A."/>
            <person name="Lyons E."/>
            <person name="Manning G."/>
            <person name="Maruyama T."/>
            <person name="Michael T.P."/>
            <person name="Mikami K."/>
            <person name="Miyazaki S."/>
            <person name="Morinaga S."/>
            <person name="Murata T."/>
            <person name="Mueller-Roeber B."/>
            <person name="Nelson D.R."/>
            <person name="Obara M."/>
            <person name="Oguri Y."/>
            <person name="Olmstead R.G."/>
            <person name="Onodera N."/>
            <person name="Petersen B.L."/>
            <person name="Pils B."/>
            <person name="Prigge M."/>
            <person name="Rensing S.A."/>
            <person name="Riano-Pachon D.M."/>
            <person name="Roberts A.W."/>
            <person name="Sato Y."/>
            <person name="Scheller H.V."/>
            <person name="Schulz B."/>
            <person name="Schulz C."/>
            <person name="Shakirov E.V."/>
            <person name="Shibagaki N."/>
            <person name="Shinohara N."/>
            <person name="Shippen D.E."/>
            <person name="Soerensen I."/>
            <person name="Sotooka R."/>
            <person name="Sugimoto N."/>
            <person name="Sugita M."/>
            <person name="Sumikawa N."/>
            <person name="Tanurdzic M."/>
            <person name="Theissen G."/>
            <person name="Ulvskov P."/>
            <person name="Wakazuki S."/>
            <person name="Weng J.K."/>
            <person name="Willats W.W."/>
            <person name="Wipf D."/>
            <person name="Wolf P.G."/>
            <person name="Yang L."/>
            <person name="Zimmer A.D."/>
            <person name="Zhu Q."/>
            <person name="Mitros T."/>
            <person name="Hellsten U."/>
            <person name="Loque D."/>
            <person name="Otillar R."/>
            <person name="Salamov A."/>
            <person name="Schmutz J."/>
            <person name="Shapiro H."/>
            <person name="Lindquist E."/>
            <person name="Lucas S."/>
            <person name="Rokhsar D."/>
            <person name="Grigoriev I.V."/>
        </authorList>
    </citation>
    <scope>NUCLEOTIDE SEQUENCE [LARGE SCALE GENOMIC DNA]</scope>
</reference>
<organism evidence="7">
    <name type="scientific">Selaginella moellendorffii</name>
    <name type="common">Spikemoss</name>
    <dbReference type="NCBI Taxonomy" id="88036"/>
    <lineage>
        <taxon>Eukaryota</taxon>
        <taxon>Viridiplantae</taxon>
        <taxon>Streptophyta</taxon>
        <taxon>Embryophyta</taxon>
        <taxon>Tracheophyta</taxon>
        <taxon>Lycopodiopsida</taxon>
        <taxon>Selaginellales</taxon>
        <taxon>Selaginellaceae</taxon>
        <taxon>Selaginella</taxon>
    </lineage>
</organism>
<feature type="domain" description="Fe2OG dioxygenase" evidence="5">
    <location>
        <begin position="195"/>
        <end position="296"/>
    </location>
</feature>
<dbReference type="Gene3D" id="2.60.120.330">
    <property type="entry name" value="B-lactam Antibiotic, Isopenicillin N Synthase, Chain"/>
    <property type="match status" value="1"/>
</dbReference>
<dbReference type="Pfam" id="PF03171">
    <property type="entry name" value="2OG-FeII_Oxy"/>
    <property type="match status" value="1"/>
</dbReference>
<dbReference type="InterPro" id="IPR026992">
    <property type="entry name" value="DIOX_N"/>
</dbReference>
<evidence type="ECO:0000256" key="1">
    <source>
        <dbReference type="ARBA" id="ARBA00008056"/>
    </source>
</evidence>
<dbReference type="Gramene" id="EFJ19215">
    <property type="protein sequence ID" value="EFJ19215"/>
    <property type="gene ID" value="SELMODRAFT_452908"/>
</dbReference>
<protein>
    <submittedName>
        <fullName evidence="6">2-oxoacid-dependent dioxygenase</fullName>
    </submittedName>
</protein>
<proteinExistence type="inferred from homology"/>
<dbReference type="eggNOG" id="KOG0143">
    <property type="taxonomic scope" value="Eukaryota"/>
</dbReference>
<dbReference type="HOGENOM" id="CLU_010119_16_3_1"/>
<dbReference type="InParanoid" id="D8S8S1"/>
<dbReference type="InterPro" id="IPR027443">
    <property type="entry name" value="IPNS-like_sf"/>
</dbReference>
<evidence type="ECO:0000256" key="2">
    <source>
        <dbReference type="ARBA" id="ARBA00022723"/>
    </source>
</evidence>
<dbReference type="PROSITE" id="PS51471">
    <property type="entry name" value="FE2OG_OXY"/>
    <property type="match status" value="1"/>
</dbReference>
<dbReference type="GO" id="GO:0046872">
    <property type="term" value="F:metal ion binding"/>
    <property type="evidence" value="ECO:0007669"/>
    <property type="project" value="UniProtKB-KW"/>
</dbReference>
<dbReference type="SUPFAM" id="SSF51197">
    <property type="entry name" value="Clavaminate synthase-like"/>
    <property type="match status" value="1"/>
</dbReference>
<dbReference type="InterPro" id="IPR050295">
    <property type="entry name" value="Plant_2OG-oxidoreductases"/>
</dbReference>
<dbReference type="KEGG" id="smo:SELMODRAFT_452908"/>
<keyword evidence="2 4" id="KW-0479">Metal-binding</keyword>
<dbReference type="AlphaFoldDB" id="D8S8S1"/>
<evidence type="ECO:0000256" key="4">
    <source>
        <dbReference type="RuleBase" id="RU003682"/>
    </source>
</evidence>
<dbReference type="Pfam" id="PF14226">
    <property type="entry name" value="DIOX_N"/>
    <property type="match status" value="1"/>
</dbReference>
<dbReference type="PANTHER" id="PTHR47991">
    <property type="entry name" value="OXOGLUTARATE/IRON-DEPENDENT DIOXYGENASE"/>
    <property type="match status" value="1"/>
</dbReference>
<gene>
    <name evidence="6" type="ORF">SELMODRAFT_452908</name>
</gene>
<dbReference type="FunFam" id="2.60.120.330:FF:000079">
    <property type="entry name" value="Protein SRG1"/>
    <property type="match status" value="1"/>
</dbReference>
<evidence type="ECO:0000313" key="7">
    <source>
        <dbReference type="Proteomes" id="UP000001514"/>
    </source>
</evidence>
<dbReference type="OrthoDB" id="288590at2759"/>
<dbReference type="InterPro" id="IPR044861">
    <property type="entry name" value="IPNS-like_FE2OG_OXY"/>
</dbReference>
<keyword evidence="3 4" id="KW-0408">Iron</keyword>
<comment type="similarity">
    <text evidence="1 4">Belongs to the iron/ascorbate-dependent oxidoreductase family.</text>
</comment>
<keyword evidence="7" id="KW-1185">Reference proteome</keyword>
<accession>D8S8S1</accession>
<dbReference type="Proteomes" id="UP000001514">
    <property type="component" value="Unassembled WGS sequence"/>
</dbReference>
<evidence type="ECO:0000256" key="3">
    <source>
        <dbReference type="ARBA" id="ARBA00023004"/>
    </source>
</evidence>
<keyword evidence="6" id="KW-0223">Dioxygenase</keyword>
<evidence type="ECO:0000259" key="5">
    <source>
        <dbReference type="PROSITE" id="PS51471"/>
    </source>
</evidence>